<evidence type="ECO:0000313" key="1">
    <source>
        <dbReference type="EMBL" id="SHF90993.1"/>
    </source>
</evidence>
<keyword evidence="2" id="KW-1185">Reference proteome</keyword>
<reference evidence="2" key="1">
    <citation type="submission" date="2016-11" db="EMBL/GenBank/DDBJ databases">
        <authorList>
            <person name="Varghese N."/>
            <person name="Submissions S."/>
        </authorList>
    </citation>
    <scope>NUCLEOTIDE SEQUENCE [LARGE SCALE GENOMIC DNA]</scope>
    <source>
        <strain evidence="2">CGMCC 1.8995</strain>
    </source>
</reference>
<name>A0A1M5FHK4_9ALTE</name>
<sequence>MRLNVTFKTDWEFDESKHPVGEEVAEKLSKLMSDNGIVISNIDNYEDFAWALDTRVGEKELFLLLGHVGDDPEQWLIQVASYQTKFLHMFNKKHAIAQMRSLAPKVNAVLTACEKISNILWHHGDFADGTPSSVPNHDIQ</sequence>
<gene>
    <name evidence="1" type="ORF">SAMN05216361_0846</name>
</gene>
<evidence type="ECO:0000313" key="2">
    <source>
        <dbReference type="Proteomes" id="UP000184520"/>
    </source>
</evidence>
<dbReference type="STRING" id="634436.SAMN05216361_0846"/>
<dbReference type="AlphaFoldDB" id="A0A1M5FHK4"/>
<organism evidence="1 2">
    <name type="scientific">Marisediminitalea aggregata</name>
    <dbReference type="NCBI Taxonomy" id="634436"/>
    <lineage>
        <taxon>Bacteria</taxon>
        <taxon>Pseudomonadati</taxon>
        <taxon>Pseudomonadota</taxon>
        <taxon>Gammaproteobacteria</taxon>
        <taxon>Alteromonadales</taxon>
        <taxon>Alteromonadaceae</taxon>
        <taxon>Marisediminitalea</taxon>
    </lineage>
</organism>
<proteinExistence type="predicted"/>
<protein>
    <submittedName>
        <fullName evidence="1">Uncharacterized protein</fullName>
    </submittedName>
</protein>
<dbReference type="EMBL" id="FQWD01000001">
    <property type="protein sequence ID" value="SHF90993.1"/>
    <property type="molecule type" value="Genomic_DNA"/>
</dbReference>
<dbReference type="OrthoDB" id="9848291at2"/>
<accession>A0A1M5FHK4</accession>
<dbReference type="Proteomes" id="UP000184520">
    <property type="component" value="Unassembled WGS sequence"/>
</dbReference>
<dbReference type="RefSeq" id="WP_073318197.1">
    <property type="nucleotide sequence ID" value="NZ_FQWD01000001.1"/>
</dbReference>